<keyword evidence="4" id="KW-1185">Reference proteome</keyword>
<dbReference type="InterPro" id="IPR021293">
    <property type="entry name" value="DUF2865"/>
</dbReference>
<protein>
    <recommendedName>
        <fullName evidence="5">DUF2865 domain-containing protein</fullName>
    </recommendedName>
</protein>
<gene>
    <name evidence="3" type="ORF">SAMN06265368_1472</name>
</gene>
<accession>A0A285NGN0</accession>
<feature type="chain" id="PRO_5013193773" description="DUF2865 domain-containing protein" evidence="2">
    <location>
        <begin position="30"/>
        <end position="375"/>
    </location>
</feature>
<evidence type="ECO:0000256" key="1">
    <source>
        <dbReference type="SAM" id="MobiDB-lite"/>
    </source>
</evidence>
<dbReference type="Pfam" id="PF11064">
    <property type="entry name" value="DUF2865"/>
    <property type="match status" value="1"/>
</dbReference>
<name>A0A285NGN0_9HYPH</name>
<dbReference type="EMBL" id="OBEL01000001">
    <property type="protein sequence ID" value="SNZ08137.1"/>
    <property type="molecule type" value="Genomic_DNA"/>
</dbReference>
<dbReference type="OrthoDB" id="7850882at2"/>
<feature type="signal peptide" evidence="2">
    <location>
        <begin position="1"/>
        <end position="29"/>
    </location>
</feature>
<dbReference type="AlphaFoldDB" id="A0A285NGN0"/>
<evidence type="ECO:0000313" key="4">
    <source>
        <dbReference type="Proteomes" id="UP000219439"/>
    </source>
</evidence>
<evidence type="ECO:0000256" key="2">
    <source>
        <dbReference type="SAM" id="SignalP"/>
    </source>
</evidence>
<sequence length="375" mass="41643">MGRHRHSALVLVLCSLLAVPVLGTISAHAQSKTQKKARYCAQLEGQLARLQRSGNSRGARNFAKYDAAVHKQQAQIDVAMRTAKRDGCLGGGFLFRRQPKATCPSLMKRIDKMKRNMAKLQKKRSRFNAPTDVGAQKAAVARKLANARCGDQYAAFEDHRPTRQRRGLFGALFGQPTLREPDNRNFDMPQVGTYRTVCVRTCDGYFFPVSFSTTRGNFARDADICQANCPGTNSRLYVYSNPGESPEDMRTPQGEPYRSLDTAFKYRTEFVKGCSCQRPQSELTSLTKSDLPQSQRLPTLKSSQPLTPARSGPLVPIPMPKPDLSIDPDTQQAQLQGIPFNPYKPPEVSSDKKLVQAADGRSIRIVGPKFFGSQE</sequence>
<reference evidence="3 4" key="1">
    <citation type="submission" date="2017-09" db="EMBL/GenBank/DDBJ databases">
        <authorList>
            <person name="Ehlers B."/>
            <person name="Leendertz F.H."/>
        </authorList>
    </citation>
    <scope>NUCLEOTIDE SEQUENCE [LARGE SCALE GENOMIC DNA]</scope>
    <source>
        <strain evidence="3 4">DSM 18289</strain>
    </source>
</reference>
<keyword evidence="2" id="KW-0732">Signal</keyword>
<organism evidence="3 4">
    <name type="scientific">Cohaesibacter gelatinilyticus</name>
    <dbReference type="NCBI Taxonomy" id="372072"/>
    <lineage>
        <taxon>Bacteria</taxon>
        <taxon>Pseudomonadati</taxon>
        <taxon>Pseudomonadota</taxon>
        <taxon>Alphaproteobacteria</taxon>
        <taxon>Hyphomicrobiales</taxon>
        <taxon>Cohaesibacteraceae</taxon>
    </lineage>
</organism>
<evidence type="ECO:0000313" key="3">
    <source>
        <dbReference type="EMBL" id="SNZ08137.1"/>
    </source>
</evidence>
<evidence type="ECO:0008006" key="5">
    <source>
        <dbReference type="Google" id="ProtNLM"/>
    </source>
</evidence>
<feature type="compositionally biased region" description="Polar residues" evidence="1">
    <location>
        <begin position="282"/>
        <end position="306"/>
    </location>
</feature>
<dbReference type="RefSeq" id="WP_097152639.1">
    <property type="nucleotide sequence ID" value="NZ_OBEL01000001.1"/>
</dbReference>
<proteinExistence type="predicted"/>
<dbReference type="Proteomes" id="UP000219439">
    <property type="component" value="Unassembled WGS sequence"/>
</dbReference>
<feature type="region of interest" description="Disordered" evidence="1">
    <location>
        <begin position="282"/>
        <end position="357"/>
    </location>
</feature>